<dbReference type="AlphaFoldDB" id="A0A2H0WL92"/>
<accession>A0A2H0WL92</accession>
<evidence type="ECO:0008006" key="3">
    <source>
        <dbReference type="Google" id="ProtNLM"/>
    </source>
</evidence>
<gene>
    <name evidence="1" type="ORF">COT67_01720</name>
</gene>
<evidence type="ECO:0000313" key="1">
    <source>
        <dbReference type="EMBL" id="PIS13436.1"/>
    </source>
</evidence>
<proteinExistence type="predicted"/>
<reference evidence="2" key="1">
    <citation type="submission" date="2017-09" db="EMBL/GenBank/DDBJ databases">
        <title>Depth-based differentiation of microbial function through sediment-hosted aquifers and enrichment of novel symbionts in the deep terrestrial subsurface.</title>
        <authorList>
            <person name="Probst A.J."/>
            <person name="Ladd B."/>
            <person name="Jarett J.K."/>
            <person name="Geller-Mcgrath D.E."/>
            <person name="Sieber C.M.K."/>
            <person name="Emerson J.B."/>
            <person name="Anantharaman K."/>
            <person name="Thomas B.C."/>
            <person name="Malmstrom R."/>
            <person name="Stieglmeier M."/>
            <person name="Klingl A."/>
            <person name="Woyke T."/>
            <person name="Ryan C.M."/>
            <person name="Banfield J.F."/>
        </authorList>
    </citation>
    <scope>NUCLEOTIDE SEQUENCE [LARGE SCALE GENOMIC DNA]</scope>
</reference>
<protein>
    <recommendedName>
        <fullName evidence="3">Antitoxin</fullName>
    </recommendedName>
</protein>
<evidence type="ECO:0000313" key="2">
    <source>
        <dbReference type="Proteomes" id="UP000230353"/>
    </source>
</evidence>
<comment type="caution">
    <text evidence="1">The sequence shown here is derived from an EMBL/GenBank/DDBJ whole genome shotgun (WGS) entry which is preliminary data.</text>
</comment>
<sequence>MENLVGLKELRQNMDSYARKVQKGQSFVVLKQSKPLFRITPLDICGDEGEWETLIDFTKIRKGGIAAEELLKRLKALDRKKK</sequence>
<dbReference type="EMBL" id="PEZL01000024">
    <property type="protein sequence ID" value="PIS13436.1"/>
    <property type="molecule type" value="Genomic_DNA"/>
</dbReference>
<name>A0A2H0WL92_9BACT</name>
<dbReference type="Proteomes" id="UP000230353">
    <property type="component" value="Unassembled WGS sequence"/>
</dbReference>
<organism evidence="1 2">
    <name type="scientific">Candidatus Tagabacteria bacterium CG09_land_8_20_14_0_10_41_14</name>
    <dbReference type="NCBI Taxonomy" id="1975021"/>
    <lineage>
        <taxon>Bacteria</taxon>
        <taxon>Candidatus Tagaibacteriota</taxon>
    </lineage>
</organism>